<protein>
    <recommendedName>
        <fullName evidence="3">DUF3667 domain-containing protein</fullName>
    </recommendedName>
</protein>
<evidence type="ECO:0000313" key="2">
    <source>
        <dbReference type="Proteomes" id="UP000249123"/>
    </source>
</evidence>
<dbReference type="eggNOG" id="ENOG50302S2">
    <property type="taxonomic scope" value="Bacteria"/>
</dbReference>
<gene>
    <name evidence="1" type="ORF">HY3_05370</name>
</gene>
<proteinExistence type="predicted"/>
<name>A0A062U5B2_9PROT</name>
<dbReference type="EMBL" id="AWFB01000078">
    <property type="protein sequence ID" value="RAN30578.1"/>
    <property type="molecule type" value="Genomic_DNA"/>
</dbReference>
<organism evidence="1 2">
    <name type="scientific">Hyphomonas pacifica</name>
    <dbReference type="NCBI Taxonomy" id="1280941"/>
    <lineage>
        <taxon>Bacteria</taxon>
        <taxon>Pseudomonadati</taxon>
        <taxon>Pseudomonadota</taxon>
        <taxon>Alphaproteobacteria</taxon>
        <taxon>Hyphomonadales</taxon>
        <taxon>Hyphomonadaceae</taxon>
        <taxon>Hyphomonas</taxon>
    </lineage>
</organism>
<dbReference type="AlphaFoldDB" id="A0A062U5B2"/>
<evidence type="ECO:0008006" key="3">
    <source>
        <dbReference type="Google" id="ProtNLM"/>
    </source>
</evidence>
<dbReference type="RefSeq" id="WP_034825307.1">
    <property type="nucleotide sequence ID" value="NZ_AWFA01000011.1"/>
</dbReference>
<reference evidence="1 2" key="1">
    <citation type="submission" date="2013-04" db="EMBL/GenBank/DDBJ databases">
        <title>Hyphomonas sp. T24B3 Genome Sequencing.</title>
        <authorList>
            <person name="Lai Q."/>
            <person name="Shao Z."/>
        </authorList>
    </citation>
    <scope>NUCLEOTIDE SEQUENCE [LARGE SCALE GENOMIC DNA]</scope>
    <source>
        <strain evidence="1 2">T24B3</strain>
    </source>
</reference>
<accession>A0A328JY78</accession>
<dbReference type="Proteomes" id="UP000249123">
    <property type="component" value="Unassembled WGS sequence"/>
</dbReference>
<keyword evidence="2" id="KW-1185">Reference proteome</keyword>
<accession>A0A062U5B2</accession>
<dbReference type="OrthoDB" id="7617454at2"/>
<comment type="caution">
    <text evidence="1">The sequence shown here is derived from an EMBL/GenBank/DDBJ whole genome shotgun (WGS) entry which is preliminary data.</text>
</comment>
<sequence length="278" mass="30961">MTEPKQPVSKEKAAERQPDLDDMLEDVFGLNIRAANTVWDLFRSPAKVFAAARTPGWMNGTYTPSFRVYFSLIAILFLFKFFWASENTMMQVAFETTAQQLREVEPRLNVNAMVDDMMEKNWLVYPFAVGFWCTLTALLMRIWGKGTPTITRIRLFFAAIIPSTTLLTVLMITTAKLPFSLMMAVAGLSMLVTFGFDALTTWRGLKGVHKKGARLWRALLLGFVTSCVGILGPTTASMAAGFWVGQDVGRALNELHEQDAAAATAERSDEPALETNPE</sequence>
<evidence type="ECO:0000313" key="1">
    <source>
        <dbReference type="EMBL" id="RAN30578.1"/>
    </source>
</evidence>